<dbReference type="InterPro" id="IPR036259">
    <property type="entry name" value="MFS_trans_sf"/>
</dbReference>
<dbReference type="STRING" id="31246.A0A183NGL0"/>
<dbReference type="Gene3D" id="1.20.1250.20">
    <property type="entry name" value="MFS general substrate transporter like domains"/>
    <property type="match status" value="1"/>
</dbReference>
<name>A0A183NGL0_9TREM</name>
<sequence length="257" mass="28942">MGSWISIVISSYATIFLGDLAWRAPFIFVGACCIISALLLNVYLRSRTVDTLNKIDPKNIPTKYFSPSRVTLSNQLFGKHLNSDVKHKSYDDTCQSLMSTSKLDQNSYDTSNQEKRCNEKTSRLSNNCQDKDFIENYDNGVTVQPIKVNIINQISKLFRTLSPRQRLLLGISASVHMCSTFLRYAIGDWIAIMLLNNKHGYSQSTAYLVASSYEFGGIFGSMLVGIVADLNVFSVSYNQIVYLVYGWIFHNSGPCFL</sequence>
<accession>A0A183NGL0</accession>
<keyword evidence="2" id="KW-1185">Reference proteome</keyword>
<evidence type="ECO:0000313" key="2">
    <source>
        <dbReference type="Proteomes" id="UP000269396"/>
    </source>
</evidence>
<proteinExistence type="predicted"/>
<gene>
    <name evidence="1" type="ORF">SMTD_LOCUS1246</name>
</gene>
<dbReference type="EMBL" id="UZAL01001318">
    <property type="protein sequence ID" value="VDO76608.1"/>
    <property type="molecule type" value="Genomic_DNA"/>
</dbReference>
<dbReference type="AlphaFoldDB" id="A0A183NGL0"/>
<dbReference type="Proteomes" id="UP000269396">
    <property type="component" value="Unassembled WGS sequence"/>
</dbReference>
<organism evidence="1 2">
    <name type="scientific">Schistosoma mattheei</name>
    <dbReference type="NCBI Taxonomy" id="31246"/>
    <lineage>
        <taxon>Eukaryota</taxon>
        <taxon>Metazoa</taxon>
        <taxon>Spiralia</taxon>
        <taxon>Lophotrochozoa</taxon>
        <taxon>Platyhelminthes</taxon>
        <taxon>Trematoda</taxon>
        <taxon>Digenea</taxon>
        <taxon>Strigeidida</taxon>
        <taxon>Schistosomatoidea</taxon>
        <taxon>Schistosomatidae</taxon>
        <taxon>Schistosoma</taxon>
    </lineage>
</organism>
<dbReference type="SUPFAM" id="SSF103473">
    <property type="entry name" value="MFS general substrate transporter"/>
    <property type="match status" value="1"/>
</dbReference>
<protein>
    <submittedName>
        <fullName evidence="1">Uncharacterized protein</fullName>
    </submittedName>
</protein>
<reference evidence="1 2" key="1">
    <citation type="submission" date="2018-11" db="EMBL/GenBank/DDBJ databases">
        <authorList>
            <consortium name="Pathogen Informatics"/>
        </authorList>
    </citation>
    <scope>NUCLEOTIDE SEQUENCE [LARGE SCALE GENOMIC DNA]</scope>
    <source>
        <strain>Denwood</strain>
        <strain evidence="2">Zambia</strain>
    </source>
</reference>
<evidence type="ECO:0000313" key="1">
    <source>
        <dbReference type="EMBL" id="VDO76608.1"/>
    </source>
</evidence>